<proteinExistence type="predicted"/>
<dbReference type="STRING" id="1789224.BFG52_13640"/>
<keyword evidence="1" id="KW-0472">Membrane</keyword>
<feature type="transmembrane region" description="Helical" evidence="1">
    <location>
        <begin position="40"/>
        <end position="60"/>
    </location>
</feature>
<dbReference type="Proteomes" id="UP000093391">
    <property type="component" value="Chromosome"/>
</dbReference>
<name>A0A1B2M2P6_9GAMM</name>
<dbReference type="Pfam" id="PF04279">
    <property type="entry name" value="IspA"/>
    <property type="match status" value="1"/>
</dbReference>
<feature type="transmembrane region" description="Helical" evidence="1">
    <location>
        <begin position="114"/>
        <end position="132"/>
    </location>
</feature>
<evidence type="ECO:0000313" key="3">
    <source>
        <dbReference type="Proteomes" id="UP000093391"/>
    </source>
</evidence>
<dbReference type="RefSeq" id="WP_067557368.1">
    <property type="nucleotide sequence ID" value="NZ_CP016895.1"/>
</dbReference>
<dbReference type="AlphaFoldDB" id="A0A1B2M2P6"/>
<keyword evidence="2" id="KW-0645">Protease</keyword>
<organism evidence="2 3">
    <name type="scientific">Acinetobacter larvae</name>
    <dbReference type="NCBI Taxonomy" id="1789224"/>
    <lineage>
        <taxon>Bacteria</taxon>
        <taxon>Pseudomonadati</taxon>
        <taxon>Pseudomonadota</taxon>
        <taxon>Gammaproteobacteria</taxon>
        <taxon>Moraxellales</taxon>
        <taxon>Moraxellaceae</taxon>
        <taxon>Acinetobacter</taxon>
    </lineage>
</organism>
<reference evidence="2 3" key="1">
    <citation type="submission" date="2016-08" db="EMBL/GenBank/DDBJ databases">
        <authorList>
            <person name="Seilhamer J.J."/>
        </authorList>
    </citation>
    <scope>NUCLEOTIDE SEQUENCE [LARGE SCALE GENOMIC DNA]</scope>
    <source>
        <strain evidence="2 3">BRTC-1</strain>
    </source>
</reference>
<keyword evidence="1" id="KW-1133">Transmembrane helix</keyword>
<dbReference type="GO" id="GO:0006508">
    <property type="term" value="P:proteolysis"/>
    <property type="evidence" value="ECO:0007669"/>
    <property type="project" value="UniProtKB-KW"/>
</dbReference>
<dbReference type="InterPro" id="IPR006008">
    <property type="entry name" value="YciB"/>
</dbReference>
<keyword evidence="2" id="KW-0378">Hydrolase</keyword>
<protein>
    <submittedName>
        <fullName evidence="2">Clp protease</fullName>
    </submittedName>
</protein>
<feature type="transmembrane region" description="Helical" evidence="1">
    <location>
        <begin position="12"/>
        <end position="33"/>
    </location>
</feature>
<sequence>MLCYPLVVGYSLLQGQLLWGSVLLIALAVLRFWDRSQLLLWPLTGIALFCGGLSLCFPQQAWLKLYPVLMNIAALSIFAITLCKPPSMIERFARILQPDLPETGVIWTRQVTKVWCVFFLLNGAIAYYTVYWCSTQIWVLYNGLIAYLLMGILLLSEYILRRRQQRRHALSDE</sequence>
<keyword evidence="3" id="KW-1185">Reference proteome</keyword>
<dbReference type="KEGG" id="ala:BFG52_13640"/>
<dbReference type="GO" id="GO:0008233">
    <property type="term" value="F:peptidase activity"/>
    <property type="evidence" value="ECO:0007669"/>
    <property type="project" value="UniProtKB-KW"/>
</dbReference>
<feature type="transmembrane region" description="Helical" evidence="1">
    <location>
        <begin position="138"/>
        <end position="160"/>
    </location>
</feature>
<evidence type="ECO:0000313" key="2">
    <source>
        <dbReference type="EMBL" id="AOA59293.1"/>
    </source>
</evidence>
<dbReference type="OrthoDB" id="8537043at2"/>
<evidence type="ECO:0000256" key="1">
    <source>
        <dbReference type="SAM" id="Phobius"/>
    </source>
</evidence>
<dbReference type="EMBL" id="CP016895">
    <property type="protein sequence ID" value="AOA59293.1"/>
    <property type="molecule type" value="Genomic_DNA"/>
</dbReference>
<feature type="transmembrane region" description="Helical" evidence="1">
    <location>
        <begin position="66"/>
        <end position="83"/>
    </location>
</feature>
<accession>A0A1B2M2P6</accession>
<dbReference type="GO" id="GO:0016020">
    <property type="term" value="C:membrane"/>
    <property type="evidence" value="ECO:0007669"/>
    <property type="project" value="InterPro"/>
</dbReference>
<gene>
    <name evidence="2" type="ORF">BFG52_13640</name>
</gene>
<keyword evidence="1" id="KW-0812">Transmembrane</keyword>